<protein>
    <submittedName>
        <fullName evidence="5">Glycosyl transferase family 2</fullName>
    </submittedName>
</protein>
<dbReference type="FunCoup" id="E6W5A5">
    <property type="interactions" value="182"/>
</dbReference>
<keyword evidence="6" id="KW-1185">Reference proteome</keyword>
<evidence type="ECO:0000313" key="5">
    <source>
        <dbReference type="EMBL" id="ADU67184.1"/>
    </source>
</evidence>
<dbReference type="GO" id="GO:0016757">
    <property type="term" value="F:glycosyltransferase activity"/>
    <property type="evidence" value="ECO:0007669"/>
    <property type="project" value="UniProtKB-KW"/>
</dbReference>
<evidence type="ECO:0000256" key="2">
    <source>
        <dbReference type="ARBA" id="ARBA00022676"/>
    </source>
</evidence>
<accession>E6W5A5</accession>
<dbReference type="KEGG" id="din:Selin_2469"/>
<evidence type="ECO:0000256" key="1">
    <source>
        <dbReference type="ARBA" id="ARBA00006739"/>
    </source>
</evidence>
<dbReference type="HOGENOM" id="CLU_023845_4_0_0"/>
<dbReference type="Proteomes" id="UP000002572">
    <property type="component" value="Chromosome"/>
</dbReference>
<dbReference type="InterPro" id="IPR001173">
    <property type="entry name" value="Glyco_trans_2-like"/>
</dbReference>
<comment type="similarity">
    <text evidence="1">Belongs to the glycosyltransferase 2 family.</text>
</comment>
<dbReference type="CDD" id="cd04186">
    <property type="entry name" value="GT_2_like_c"/>
    <property type="match status" value="1"/>
</dbReference>
<dbReference type="Pfam" id="PF00535">
    <property type="entry name" value="Glycos_transf_2"/>
    <property type="match status" value="1"/>
</dbReference>
<proteinExistence type="inferred from homology"/>
<evidence type="ECO:0000313" key="6">
    <source>
        <dbReference type="Proteomes" id="UP000002572"/>
    </source>
</evidence>
<dbReference type="PANTHER" id="PTHR43179:SF12">
    <property type="entry name" value="GALACTOFURANOSYLTRANSFERASE GLFT2"/>
    <property type="match status" value="1"/>
</dbReference>
<gene>
    <name evidence="5" type="ordered locus">Selin_2469</name>
</gene>
<sequence length="356" mass="39614">MLIRGAPDTGGSVRVSVVIVNWNGRHHLEACLGSLFQQTMAGYEVILVDNGSHDGSAAYVAASFPQVRLVNLAENMGFATGNNRGIEQACGEYIVTLNNDTRVAPDWLETLVDVADRYPQAGMVGCRICGFDDSDVIDSLGLKICSDGMSRGSFRNRRWSSLRLEEVEEILLPSACAALYKRAMLDETGYFDDDFFAYAEDTDLGLRGRLAGWDAVLATEAVVYHKYSQTAGRLSSFKVRLVERNHFWMVLKTFPLRFVIALPVTTTVRWFEQWRSIRRKQGTGAEALQQGSAWPMILATLQGAGEALAGSPGMLRKRRYIMRRRKVTSQALSALLQRYHLSFRELLDQVTPTGGD</sequence>
<reference evidence="5 6" key="1">
    <citation type="submission" date="2010-12" db="EMBL/GenBank/DDBJ databases">
        <title>Complete sequence of Desulfurispirillum indicum S5.</title>
        <authorList>
            <consortium name="US DOE Joint Genome Institute"/>
            <person name="Lucas S."/>
            <person name="Copeland A."/>
            <person name="Lapidus A."/>
            <person name="Cheng J.-F."/>
            <person name="Goodwin L."/>
            <person name="Pitluck S."/>
            <person name="Chertkov O."/>
            <person name="Held B."/>
            <person name="Detter J.C."/>
            <person name="Han C."/>
            <person name="Tapia R."/>
            <person name="Land M."/>
            <person name="Hauser L."/>
            <person name="Kyrpides N."/>
            <person name="Ivanova N."/>
            <person name="Mikhailova N."/>
            <person name="Haggblom M."/>
            <person name="Rauschenbach I."/>
            <person name="Bini E."/>
            <person name="Woyke T."/>
        </authorList>
    </citation>
    <scope>NUCLEOTIDE SEQUENCE [LARGE SCALE GENOMIC DNA]</scope>
    <source>
        <strain evidence="6">ATCC BAA-1389 / DSM 22839 / S5</strain>
    </source>
</reference>
<dbReference type="AlphaFoldDB" id="E6W5A5"/>
<evidence type="ECO:0000259" key="4">
    <source>
        <dbReference type="Pfam" id="PF00535"/>
    </source>
</evidence>
<dbReference type="eggNOG" id="COG1216">
    <property type="taxonomic scope" value="Bacteria"/>
</dbReference>
<dbReference type="InterPro" id="IPR029044">
    <property type="entry name" value="Nucleotide-diphossugar_trans"/>
</dbReference>
<dbReference type="PANTHER" id="PTHR43179">
    <property type="entry name" value="RHAMNOSYLTRANSFERASE WBBL"/>
    <property type="match status" value="1"/>
</dbReference>
<dbReference type="InParanoid" id="E6W5A5"/>
<dbReference type="EMBL" id="CP002432">
    <property type="protein sequence ID" value="ADU67184.1"/>
    <property type="molecule type" value="Genomic_DNA"/>
</dbReference>
<evidence type="ECO:0000256" key="3">
    <source>
        <dbReference type="ARBA" id="ARBA00022679"/>
    </source>
</evidence>
<organism evidence="5 6">
    <name type="scientific">Desulfurispirillum indicum (strain ATCC BAA-1389 / DSM 22839 / S5)</name>
    <dbReference type="NCBI Taxonomy" id="653733"/>
    <lineage>
        <taxon>Bacteria</taxon>
        <taxon>Pseudomonadati</taxon>
        <taxon>Chrysiogenota</taxon>
        <taxon>Chrysiogenia</taxon>
        <taxon>Chrysiogenales</taxon>
        <taxon>Chrysiogenaceae</taxon>
        <taxon>Desulfurispirillum</taxon>
    </lineage>
</organism>
<keyword evidence="2" id="KW-0328">Glycosyltransferase</keyword>
<name>E6W5A5_DESIS</name>
<keyword evidence="3 5" id="KW-0808">Transferase</keyword>
<dbReference type="Gene3D" id="3.90.550.10">
    <property type="entry name" value="Spore Coat Polysaccharide Biosynthesis Protein SpsA, Chain A"/>
    <property type="match status" value="1"/>
</dbReference>
<feature type="domain" description="Glycosyltransferase 2-like" evidence="4">
    <location>
        <begin position="16"/>
        <end position="187"/>
    </location>
</feature>
<dbReference type="SUPFAM" id="SSF53448">
    <property type="entry name" value="Nucleotide-diphospho-sugar transferases"/>
    <property type="match status" value="1"/>
</dbReference>
<dbReference type="STRING" id="653733.Selin_2469"/>